<evidence type="ECO:0000256" key="5">
    <source>
        <dbReference type="SAM" id="Phobius"/>
    </source>
</evidence>
<dbReference type="RefSeq" id="WP_308458593.1">
    <property type="nucleotide sequence ID" value="NZ_JAJEPS010000002.1"/>
</dbReference>
<evidence type="ECO:0000256" key="4">
    <source>
        <dbReference type="ARBA" id="ARBA00023136"/>
    </source>
</evidence>
<feature type="transmembrane region" description="Helical" evidence="5">
    <location>
        <begin position="94"/>
        <end position="113"/>
    </location>
</feature>
<keyword evidence="7" id="KW-1185">Reference proteome</keyword>
<reference evidence="6 7" key="1">
    <citation type="submission" date="2021-10" db="EMBL/GenBank/DDBJ databases">
        <title>Anaerobic single-cell dispensing facilitates the cultivation of human gut bacteria.</title>
        <authorList>
            <person name="Afrizal A."/>
        </authorList>
    </citation>
    <scope>NUCLEOTIDE SEQUENCE [LARGE SCALE GENOMIC DNA]</scope>
    <source>
        <strain evidence="6 7">CLA-AA-H276</strain>
    </source>
</reference>
<accession>A0AAE3A472</accession>
<evidence type="ECO:0000256" key="2">
    <source>
        <dbReference type="ARBA" id="ARBA00022692"/>
    </source>
</evidence>
<keyword evidence="2 5" id="KW-0812">Transmembrane</keyword>
<dbReference type="AlphaFoldDB" id="A0AAE3A472"/>
<proteinExistence type="predicted"/>
<feature type="transmembrane region" description="Helical" evidence="5">
    <location>
        <begin position="224"/>
        <end position="242"/>
    </location>
</feature>
<comment type="subcellular location">
    <subcellularLocation>
        <location evidence="1">Membrane</location>
        <topology evidence="1">Multi-pass membrane protein</topology>
    </subcellularLocation>
</comment>
<feature type="transmembrane region" description="Helical" evidence="5">
    <location>
        <begin position="55"/>
        <end position="74"/>
    </location>
</feature>
<organism evidence="6 7">
    <name type="scientific">Hominiventricola filiformis</name>
    <dbReference type="NCBI Taxonomy" id="2885352"/>
    <lineage>
        <taxon>Bacteria</taxon>
        <taxon>Bacillati</taxon>
        <taxon>Bacillota</taxon>
        <taxon>Clostridia</taxon>
        <taxon>Lachnospirales</taxon>
        <taxon>Lachnospiraceae</taxon>
        <taxon>Hominiventricola</taxon>
    </lineage>
</organism>
<comment type="caution">
    <text evidence="6">The sequence shown here is derived from an EMBL/GenBank/DDBJ whole genome shotgun (WGS) entry which is preliminary data.</text>
</comment>
<protein>
    <submittedName>
        <fullName evidence="6">Energy-coupling factor transporter transmembrane protein EcfT</fullName>
    </submittedName>
</protein>
<sequence>MTKYFEHLHPVCIFLYFVLVIGMTLACMHPVMLLISATGAALFLWMLGGRRKVVGILRFVGPMFLLIAIANPLVNHRGVTLLGMFMDQWITLEAICYGITAGLSLGALILWFACYQEIMTSDKFLYLFGKIAPATSLLITMTLQLIPKLQNQLSDIRQGQEMLREQKKGIMAKLHTAIRHTSTLIGWSVENAVEQADSMKARGYGLKRRTTFHLFHFDSRDARFLTGILILGGMCIIARAFGHGTMEFYPRMDVVITGESGIFMYCIFAVLVCLPTILEGKEAVRWRSYGLTS</sequence>
<evidence type="ECO:0000313" key="6">
    <source>
        <dbReference type="EMBL" id="MCC2125109.1"/>
    </source>
</evidence>
<feature type="transmembrane region" description="Helical" evidence="5">
    <location>
        <begin position="262"/>
        <end position="278"/>
    </location>
</feature>
<dbReference type="Proteomes" id="UP001198220">
    <property type="component" value="Unassembled WGS sequence"/>
</dbReference>
<keyword evidence="3 5" id="KW-1133">Transmembrane helix</keyword>
<name>A0AAE3A472_9FIRM</name>
<dbReference type="CDD" id="cd16914">
    <property type="entry name" value="EcfT"/>
    <property type="match status" value="1"/>
</dbReference>
<dbReference type="GO" id="GO:0005886">
    <property type="term" value="C:plasma membrane"/>
    <property type="evidence" value="ECO:0007669"/>
    <property type="project" value="UniProtKB-ARBA"/>
</dbReference>
<feature type="transmembrane region" description="Helical" evidence="5">
    <location>
        <begin position="125"/>
        <end position="146"/>
    </location>
</feature>
<evidence type="ECO:0000256" key="3">
    <source>
        <dbReference type="ARBA" id="ARBA00022989"/>
    </source>
</evidence>
<gene>
    <name evidence="6" type="ORF">LKD36_02825</name>
</gene>
<dbReference type="PROSITE" id="PS51257">
    <property type="entry name" value="PROKAR_LIPOPROTEIN"/>
    <property type="match status" value="1"/>
</dbReference>
<evidence type="ECO:0000313" key="7">
    <source>
        <dbReference type="Proteomes" id="UP001198220"/>
    </source>
</evidence>
<dbReference type="InterPro" id="IPR003339">
    <property type="entry name" value="ABC/ECF_trnsptr_transmembrane"/>
</dbReference>
<evidence type="ECO:0000256" key="1">
    <source>
        <dbReference type="ARBA" id="ARBA00004141"/>
    </source>
</evidence>
<feature type="transmembrane region" description="Helical" evidence="5">
    <location>
        <begin position="12"/>
        <end position="35"/>
    </location>
</feature>
<dbReference type="EMBL" id="JAJEPS010000002">
    <property type="protein sequence ID" value="MCC2125109.1"/>
    <property type="molecule type" value="Genomic_DNA"/>
</dbReference>
<keyword evidence="4 5" id="KW-0472">Membrane</keyword>